<dbReference type="InterPro" id="IPR001087">
    <property type="entry name" value="GDSL"/>
</dbReference>
<feature type="region of interest" description="Disordered" evidence="4">
    <location>
        <begin position="155"/>
        <end position="181"/>
    </location>
</feature>
<dbReference type="InterPro" id="IPR051058">
    <property type="entry name" value="GDSL_Est/Lipase"/>
</dbReference>
<evidence type="ECO:0008006" key="7">
    <source>
        <dbReference type="Google" id="ProtNLM"/>
    </source>
</evidence>
<dbReference type="Pfam" id="PF00657">
    <property type="entry name" value="Lipase_GDSL"/>
    <property type="match status" value="1"/>
</dbReference>
<reference evidence="5" key="1">
    <citation type="journal article" date="2018" name="DNA Res.">
        <title>Multiple hybrid de novo genome assembly of finger millet, an orphan allotetraploid crop.</title>
        <authorList>
            <person name="Hatakeyama M."/>
            <person name="Aluri S."/>
            <person name="Balachadran M.T."/>
            <person name="Sivarajan S.R."/>
            <person name="Patrignani A."/>
            <person name="Gruter S."/>
            <person name="Poveda L."/>
            <person name="Shimizu-Inatsugi R."/>
            <person name="Baeten J."/>
            <person name="Francoijs K.J."/>
            <person name="Nataraja K.N."/>
            <person name="Reddy Y.A.N."/>
            <person name="Phadnis S."/>
            <person name="Ravikumar R.L."/>
            <person name="Schlapbach R."/>
            <person name="Sreeman S.M."/>
            <person name="Shimizu K.K."/>
        </authorList>
    </citation>
    <scope>NUCLEOTIDE SEQUENCE</scope>
</reference>
<dbReference type="AlphaFoldDB" id="A0AAV5EAT5"/>
<comment type="caution">
    <text evidence="5">The sequence shown here is derived from an EMBL/GenBank/DDBJ whole genome shotgun (WGS) entry which is preliminary data.</text>
</comment>
<protein>
    <recommendedName>
        <fullName evidence="7">GDSL esterase/lipase</fullName>
    </recommendedName>
</protein>
<keyword evidence="6" id="KW-1185">Reference proteome</keyword>
<evidence type="ECO:0000256" key="1">
    <source>
        <dbReference type="ARBA" id="ARBA00008668"/>
    </source>
</evidence>
<evidence type="ECO:0000256" key="4">
    <source>
        <dbReference type="SAM" id="MobiDB-lite"/>
    </source>
</evidence>
<dbReference type="Proteomes" id="UP001054889">
    <property type="component" value="Unassembled WGS sequence"/>
</dbReference>
<dbReference type="Gene3D" id="3.40.50.1110">
    <property type="entry name" value="SGNH hydrolase"/>
    <property type="match status" value="1"/>
</dbReference>
<comment type="similarity">
    <text evidence="1">Belongs to the 'GDSL' lipolytic enzyme family.</text>
</comment>
<evidence type="ECO:0000313" key="6">
    <source>
        <dbReference type="Proteomes" id="UP001054889"/>
    </source>
</evidence>
<organism evidence="5 6">
    <name type="scientific">Eleusine coracana subsp. coracana</name>
    <dbReference type="NCBI Taxonomy" id="191504"/>
    <lineage>
        <taxon>Eukaryota</taxon>
        <taxon>Viridiplantae</taxon>
        <taxon>Streptophyta</taxon>
        <taxon>Embryophyta</taxon>
        <taxon>Tracheophyta</taxon>
        <taxon>Spermatophyta</taxon>
        <taxon>Magnoliopsida</taxon>
        <taxon>Liliopsida</taxon>
        <taxon>Poales</taxon>
        <taxon>Poaceae</taxon>
        <taxon>PACMAD clade</taxon>
        <taxon>Chloridoideae</taxon>
        <taxon>Cynodonteae</taxon>
        <taxon>Eleusininae</taxon>
        <taxon>Eleusine</taxon>
    </lineage>
</organism>
<accession>A0AAV5EAT5</accession>
<sequence length="477" mass="51913">MPLRSRLRLRATLRRLRLPMAATAPRPATARCCFEAASTPRRAASASQWPPPRLTLPSLPTLEGLAPLAIDSQIKITTITQLNWHVVAMKARNVATLLLVTISFQVLAGIVAQLETSPSPAPEPAPEAKAPMPPPLLPAIFVFGDGALDVGNNNDLPEGDEMGDAPRATRPYYGIDSPNSQPTGRFSNGYNIADFIAKALGFAMSPPAYASLPVPSPTTMQRFTGVNYASAYAGLRESTNAQMTISLSDQVKNFAATRSQLEALLGGREPLNNLLSESLFLIGVGTMDLLPCCNFYLTFPLKDNKTEVQRLIELYESTLATLHGMGARKFGVINVGPLGRLPSVHMSRHSEDPSIDRRATEFNAKLGLLLSNLTTKLNGFRYSFADFYGFTNATFANPSGFGFLNTKYACCTDPCSPDMYVAPCDSRSEYWFWDNWYTTEKASKLAAAAFCSGNAFAMPVNIKELAAMKGSMRDREL</sequence>
<dbReference type="PANTHER" id="PTHR45648:SF104">
    <property type="entry name" value="OS02G0292600 PROTEIN"/>
    <property type="match status" value="1"/>
</dbReference>
<proteinExistence type="inferred from homology"/>
<dbReference type="InterPro" id="IPR036514">
    <property type="entry name" value="SGNH_hydro_sf"/>
</dbReference>
<evidence type="ECO:0000256" key="2">
    <source>
        <dbReference type="ARBA" id="ARBA00022801"/>
    </source>
</evidence>
<evidence type="ECO:0000313" key="5">
    <source>
        <dbReference type="EMBL" id="GJN19596.1"/>
    </source>
</evidence>
<dbReference type="GO" id="GO:0016042">
    <property type="term" value="P:lipid catabolic process"/>
    <property type="evidence" value="ECO:0007669"/>
    <property type="project" value="UniProtKB-KW"/>
</dbReference>
<evidence type="ECO:0000256" key="3">
    <source>
        <dbReference type="ARBA" id="ARBA00022963"/>
    </source>
</evidence>
<dbReference type="CDD" id="cd01837">
    <property type="entry name" value="SGNH_plant_lipase_like"/>
    <property type="match status" value="1"/>
</dbReference>
<dbReference type="InterPro" id="IPR035669">
    <property type="entry name" value="SGNH_plant_lipase-like"/>
</dbReference>
<dbReference type="GO" id="GO:0016788">
    <property type="term" value="F:hydrolase activity, acting on ester bonds"/>
    <property type="evidence" value="ECO:0007669"/>
    <property type="project" value="InterPro"/>
</dbReference>
<name>A0AAV5EAT5_ELECO</name>
<dbReference type="EMBL" id="BQKI01000074">
    <property type="protein sequence ID" value="GJN19596.1"/>
    <property type="molecule type" value="Genomic_DNA"/>
</dbReference>
<keyword evidence="2" id="KW-0378">Hydrolase</keyword>
<gene>
    <name evidence="5" type="primary">gb06886</name>
    <name evidence="5" type="ORF">PR202_gb06886</name>
</gene>
<keyword evidence="3" id="KW-0443">Lipid metabolism</keyword>
<keyword evidence="3" id="KW-0442">Lipid degradation</keyword>
<reference evidence="5" key="2">
    <citation type="submission" date="2021-12" db="EMBL/GenBank/DDBJ databases">
        <title>Resequencing data analysis of finger millet.</title>
        <authorList>
            <person name="Hatakeyama M."/>
            <person name="Aluri S."/>
            <person name="Balachadran M.T."/>
            <person name="Sivarajan S.R."/>
            <person name="Poveda L."/>
            <person name="Shimizu-Inatsugi R."/>
            <person name="Schlapbach R."/>
            <person name="Sreeman S.M."/>
            <person name="Shimizu K.K."/>
        </authorList>
    </citation>
    <scope>NUCLEOTIDE SEQUENCE</scope>
</reference>
<dbReference type="PANTHER" id="PTHR45648">
    <property type="entry name" value="GDSL LIPASE/ACYLHYDROLASE FAMILY PROTEIN (AFU_ORTHOLOGUE AFUA_4G14700)"/>
    <property type="match status" value="1"/>
</dbReference>